<comment type="caution">
    <text evidence="4">The sequence shown here is derived from an EMBL/GenBank/DDBJ whole genome shotgun (WGS) entry which is preliminary data.</text>
</comment>
<proteinExistence type="predicted"/>
<protein>
    <submittedName>
        <fullName evidence="4">Protease inhibitor I42 family protein</fullName>
    </submittedName>
</protein>
<keyword evidence="2" id="KW-0789">Thiol protease inhibitor</keyword>
<keyword evidence="5" id="KW-1185">Reference proteome</keyword>
<feature type="domain" description="Proteinase inhibitor I42 chagasin" evidence="3">
    <location>
        <begin position="43"/>
        <end position="129"/>
    </location>
</feature>
<dbReference type="EMBL" id="JBHRZS010000007">
    <property type="protein sequence ID" value="MFC3880612.1"/>
    <property type="molecule type" value="Genomic_DNA"/>
</dbReference>
<dbReference type="InterPro" id="IPR018990">
    <property type="entry name" value="Prot_inh_I42_chagasin"/>
</dbReference>
<dbReference type="GO" id="GO:0030414">
    <property type="term" value="F:peptidase inhibitor activity"/>
    <property type="evidence" value="ECO:0007669"/>
    <property type="project" value="UniProtKB-KW"/>
</dbReference>
<evidence type="ECO:0000259" key="3">
    <source>
        <dbReference type="Pfam" id="PF09394"/>
    </source>
</evidence>
<reference evidence="5" key="1">
    <citation type="journal article" date="2019" name="Int. J. Syst. Evol. Microbiol.">
        <title>The Global Catalogue of Microorganisms (GCM) 10K type strain sequencing project: providing services to taxonomists for standard genome sequencing and annotation.</title>
        <authorList>
            <consortium name="The Broad Institute Genomics Platform"/>
            <consortium name="The Broad Institute Genome Sequencing Center for Infectious Disease"/>
            <person name="Wu L."/>
            <person name="Ma J."/>
        </authorList>
    </citation>
    <scope>NUCLEOTIDE SEQUENCE [LARGE SCALE GENOMIC DNA]</scope>
    <source>
        <strain evidence="5">CCUG 60523</strain>
    </source>
</reference>
<dbReference type="Gene3D" id="2.60.40.2020">
    <property type="match status" value="1"/>
</dbReference>
<dbReference type="InterPro" id="IPR036331">
    <property type="entry name" value="Chagasin-like_sf"/>
</dbReference>
<evidence type="ECO:0000313" key="4">
    <source>
        <dbReference type="EMBL" id="MFC3880612.1"/>
    </source>
</evidence>
<dbReference type="Pfam" id="PF09394">
    <property type="entry name" value="Inhibitor_I42"/>
    <property type="match status" value="1"/>
</dbReference>
<organism evidence="4 5">
    <name type="scientific">Algoriphagus namhaensis</name>
    <dbReference type="NCBI Taxonomy" id="915353"/>
    <lineage>
        <taxon>Bacteria</taxon>
        <taxon>Pseudomonadati</taxon>
        <taxon>Bacteroidota</taxon>
        <taxon>Cytophagia</taxon>
        <taxon>Cytophagales</taxon>
        <taxon>Cyclobacteriaceae</taxon>
        <taxon>Algoriphagus</taxon>
    </lineage>
</organism>
<dbReference type="RefSeq" id="WP_377905969.1">
    <property type="nucleotide sequence ID" value="NZ_JBHRZS010000007.1"/>
</dbReference>
<keyword evidence="1 4" id="KW-0646">Protease inhibitor</keyword>
<dbReference type="SUPFAM" id="SSF141066">
    <property type="entry name" value="ICP-like"/>
    <property type="match status" value="1"/>
</dbReference>
<evidence type="ECO:0000256" key="1">
    <source>
        <dbReference type="ARBA" id="ARBA00022690"/>
    </source>
</evidence>
<sequence>MIFSNIRVGLNATLRLFLAFMVLSLINSSCTKPEVSVETIEATLGEKIYIELPSNRSSGYTWNWTNKQDVTLLDSAGVIYEVTKTRSSAEMGIEIWSFNTLEAGQDLIVLEYQGYKDDETLRARHYKIQIK</sequence>
<evidence type="ECO:0000313" key="5">
    <source>
        <dbReference type="Proteomes" id="UP001595805"/>
    </source>
</evidence>
<dbReference type="Proteomes" id="UP001595805">
    <property type="component" value="Unassembled WGS sequence"/>
</dbReference>
<gene>
    <name evidence="4" type="ORF">ACFOSV_10510</name>
</gene>
<evidence type="ECO:0000256" key="2">
    <source>
        <dbReference type="ARBA" id="ARBA00022704"/>
    </source>
</evidence>
<name>A0ABV8ASJ0_9BACT</name>
<accession>A0ABV8ASJ0</accession>